<protein>
    <submittedName>
        <fullName evidence="2">Uncharacterized protein</fullName>
    </submittedName>
</protein>
<organism evidence="2">
    <name type="scientific">Tetraselmis sp. GSL018</name>
    <dbReference type="NCBI Taxonomy" id="582737"/>
    <lineage>
        <taxon>Eukaryota</taxon>
        <taxon>Viridiplantae</taxon>
        <taxon>Chlorophyta</taxon>
        <taxon>core chlorophytes</taxon>
        <taxon>Chlorodendrophyceae</taxon>
        <taxon>Chlorodendrales</taxon>
        <taxon>Chlorodendraceae</taxon>
        <taxon>Tetraselmis</taxon>
    </lineage>
</organism>
<sequence length="88" mass="9160">ETESSPRGATRCSLDSGERASGPMEAAARPIGELPSPPPKKIEKRKKHIFSSRQRGALHQAGQSFASGLAEAASSPSCLSAFLIRAAA</sequence>
<feature type="region of interest" description="Disordered" evidence="1">
    <location>
        <begin position="1"/>
        <end position="66"/>
    </location>
</feature>
<evidence type="ECO:0000313" key="2">
    <source>
        <dbReference type="EMBL" id="JAC75777.1"/>
    </source>
</evidence>
<dbReference type="AlphaFoldDB" id="A0A061RSC1"/>
<gene>
    <name evidence="2" type="ORF">TSPGSL018_22088</name>
</gene>
<feature type="non-terminal residue" evidence="2">
    <location>
        <position position="88"/>
    </location>
</feature>
<name>A0A061RSC1_9CHLO</name>
<evidence type="ECO:0000256" key="1">
    <source>
        <dbReference type="SAM" id="MobiDB-lite"/>
    </source>
</evidence>
<dbReference type="EMBL" id="GBEZ01009842">
    <property type="protein sequence ID" value="JAC75777.1"/>
    <property type="molecule type" value="Transcribed_RNA"/>
</dbReference>
<accession>A0A061RSC1</accession>
<proteinExistence type="predicted"/>
<reference evidence="2" key="1">
    <citation type="submission" date="2014-05" db="EMBL/GenBank/DDBJ databases">
        <title>The transcriptome of the halophilic microalga Tetraselmis sp. GSL018 isolated from the Great Salt Lake, Utah.</title>
        <authorList>
            <person name="Jinkerson R.E."/>
            <person name="D'Adamo S."/>
            <person name="Posewitz M.C."/>
        </authorList>
    </citation>
    <scope>NUCLEOTIDE SEQUENCE</scope>
    <source>
        <strain evidence="2">GSL018</strain>
    </source>
</reference>
<feature type="non-terminal residue" evidence="2">
    <location>
        <position position="1"/>
    </location>
</feature>